<gene>
    <name evidence="1" type="ORF">CDA63_12805</name>
</gene>
<evidence type="ECO:0008006" key="3">
    <source>
        <dbReference type="Google" id="ProtNLM"/>
    </source>
</evidence>
<protein>
    <recommendedName>
        <fullName evidence="3">STAS/SEC14 domain-containing protein</fullName>
    </recommendedName>
</protein>
<sequence length="148" mass="17288">MFKRYRTTSAIIPFQHMAQHLLFQDSTISIAYDYVQEWLFVNWLGEQDGDTVRAGAMKMLEFVRQQRCTKVLNSNQEVTSMWQDAAEWGGREWFPLMQEAGCHYFAWIYSPNLYSRLSTDLTLQHNVAGIIVCTFDDVETASAWLKLM</sequence>
<evidence type="ECO:0000313" key="1">
    <source>
        <dbReference type="EMBL" id="OWP62650.1"/>
    </source>
</evidence>
<proteinExistence type="predicted"/>
<reference evidence="1 2" key="1">
    <citation type="submission" date="2017-06" db="EMBL/GenBank/DDBJ databases">
        <title>Hymenobacter amundsenii sp. nov. isolated from regoliths in Antarctica.</title>
        <authorList>
            <person name="Sedlacek I."/>
            <person name="Kralova S."/>
            <person name="Pantucek R."/>
            <person name="Svec P."/>
            <person name="Holochova P."/>
            <person name="Stankova E."/>
            <person name="Vrbovska V."/>
            <person name="Busse H.-J."/>
        </authorList>
    </citation>
    <scope>NUCLEOTIDE SEQUENCE [LARGE SCALE GENOMIC DNA]</scope>
    <source>
        <strain evidence="1 2">CCM 8682</strain>
    </source>
</reference>
<keyword evidence="2" id="KW-1185">Reference proteome</keyword>
<dbReference type="Proteomes" id="UP000197277">
    <property type="component" value="Unassembled WGS sequence"/>
</dbReference>
<organism evidence="1 2">
    <name type="scientific">Hymenobacter amundsenii</name>
    <dbReference type="NCBI Taxonomy" id="2006685"/>
    <lineage>
        <taxon>Bacteria</taxon>
        <taxon>Pseudomonadati</taxon>
        <taxon>Bacteroidota</taxon>
        <taxon>Cytophagia</taxon>
        <taxon>Cytophagales</taxon>
        <taxon>Hymenobacteraceae</taxon>
        <taxon>Hymenobacter</taxon>
    </lineage>
</organism>
<dbReference type="AlphaFoldDB" id="A0A246FJB4"/>
<evidence type="ECO:0000313" key="2">
    <source>
        <dbReference type="Proteomes" id="UP000197277"/>
    </source>
</evidence>
<dbReference type="EMBL" id="NIRR01000021">
    <property type="protein sequence ID" value="OWP62650.1"/>
    <property type="molecule type" value="Genomic_DNA"/>
</dbReference>
<name>A0A246FJB4_9BACT</name>
<comment type="caution">
    <text evidence="1">The sequence shown here is derived from an EMBL/GenBank/DDBJ whole genome shotgun (WGS) entry which is preliminary data.</text>
</comment>
<accession>A0A246FJB4</accession>